<keyword evidence="4 7" id="KW-0732">Signal</keyword>
<dbReference type="SMART" id="SM00812">
    <property type="entry name" value="Alpha_L_fucos"/>
    <property type="match status" value="1"/>
</dbReference>
<dbReference type="GO" id="GO:0006004">
    <property type="term" value="P:fucose metabolic process"/>
    <property type="evidence" value="ECO:0007669"/>
    <property type="project" value="InterPro"/>
</dbReference>
<dbReference type="PANTHER" id="PTHR10030:SF37">
    <property type="entry name" value="ALPHA-L-FUCOSIDASE-RELATED"/>
    <property type="match status" value="1"/>
</dbReference>
<protein>
    <recommendedName>
        <fullName evidence="3">alpha-L-fucosidase</fullName>
        <ecNumber evidence="3">3.2.1.51</ecNumber>
    </recommendedName>
</protein>
<reference evidence="9 10" key="1">
    <citation type="submission" date="2019-02" db="EMBL/GenBank/DDBJ databases">
        <title>Deep-cultivation of Planctomycetes and their phenomic and genomic characterization uncovers novel biology.</title>
        <authorList>
            <person name="Wiegand S."/>
            <person name="Jogler M."/>
            <person name="Boedeker C."/>
            <person name="Pinto D."/>
            <person name="Vollmers J."/>
            <person name="Rivas-Marin E."/>
            <person name="Kohn T."/>
            <person name="Peeters S.H."/>
            <person name="Heuer A."/>
            <person name="Rast P."/>
            <person name="Oberbeckmann S."/>
            <person name="Bunk B."/>
            <person name="Jeske O."/>
            <person name="Meyerdierks A."/>
            <person name="Storesund J.E."/>
            <person name="Kallscheuer N."/>
            <person name="Luecker S."/>
            <person name="Lage O.M."/>
            <person name="Pohl T."/>
            <person name="Merkel B.J."/>
            <person name="Hornburger P."/>
            <person name="Mueller R.-W."/>
            <person name="Bruemmer F."/>
            <person name="Labrenz M."/>
            <person name="Spormann A.M."/>
            <person name="Op Den Camp H."/>
            <person name="Overmann J."/>
            <person name="Amann R."/>
            <person name="Jetten M.S.M."/>
            <person name="Mascher T."/>
            <person name="Medema M.H."/>
            <person name="Devos D.P."/>
            <person name="Kaster A.-K."/>
            <person name="Ovreas L."/>
            <person name="Rohde M."/>
            <person name="Galperin M.Y."/>
            <person name="Jogler C."/>
        </authorList>
    </citation>
    <scope>NUCLEOTIDE SEQUENCE [LARGE SCALE GENOMIC DNA]</scope>
    <source>
        <strain evidence="9 10">Q31b</strain>
    </source>
</reference>
<dbReference type="EC" id="3.2.1.51" evidence="3"/>
<evidence type="ECO:0000256" key="2">
    <source>
        <dbReference type="ARBA" id="ARBA00007951"/>
    </source>
</evidence>
<dbReference type="InterPro" id="IPR057739">
    <property type="entry name" value="Glyco_hydro_29_N"/>
</dbReference>
<dbReference type="EMBL" id="SJPY01000002">
    <property type="protein sequence ID" value="TWU44275.1"/>
    <property type="molecule type" value="Genomic_DNA"/>
</dbReference>
<dbReference type="PANTHER" id="PTHR10030">
    <property type="entry name" value="ALPHA-L-FUCOSIDASE"/>
    <property type="match status" value="1"/>
</dbReference>
<evidence type="ECO:0000256" key="1">
    <source>
        <dbReference type="ARBA" id="ARBA00004071"/>
    </source>
</evidence>
<evidence type="ECO:0000256" key="3">
    <source>
        <dbReference type="ARBA" id="ARBA00012662"/>
    </source>
</evidence>
<accession>A0A5C6E6N7</accession>
<feature type="domain" description="Glycoside hydrolase family 29 N-terminal" evidence="8">
    <location>
        <begin position="52"/>
        <end position="315"/>
    </location>
</feature>
<dbReference type="InterPro" id="IPR017853">
    <property type="entry name" value="GH"/>
</dbReference>
<dbReference type="AlphaFoldDB" id="A0A5C6E6N7"/>
<dbReference type="Pfam" id="PF01120">
    <property type="entry name" value="Alpha_L_fucos"/>
    <property type="match status" value="1"/>
</dbReference>
<keyword evidence="6" id="KW-0326">Glycosidase</keyword>
<dbReference type="RefSeq" id="WP_146599254.1">
    <property type="nucleotide sequence ID" value="NZ_SJPY01000002.1"/>
</dbReference>
<dbReference type="GO" id="GO:0004560">
    <property type="term" value="F:alpha-L-fucosidase activity"/>
    <property type="evidence" value="ECO:0007669"/>
    <property type="project" value="InterPro"/>
</dbReference>
<evidence type="ECO:0000256" key="4">
    <source>
        <dbReference type="ARBA" id="ARBA00022729"/>
    </source>
</evidence>
<dbReference type="Proteomes" id="UP000315471">
    <property type="component" value="Unassembled WGS sequence"/>
</dbReference>
<dbReference type="InterPro" id="IPR016286">
    <property type="entry name" value="FUC_metazoa-typ"/>
</dbReference>
<dbReference type="GO" id="GO:0005764">
    <property type="term" value="C:lysosome"/>
    <property type="evidence" value="ECO:0007669"/>
    <property type="project" value="TreeGrafter"/>
</dbReference>
<dbReference type="GO" id="GO:0016139">
    <property type="term" value="P:glycoside catabolic process"/>
    <property type="evidence" value="ECO:0007669"/>
    <property type="project" value="TreeGrafter"/>
</dbReference>
<organism evidence="9 10">
    <name type="scientific">Novipirellula aureliae</name>
    <dbReference type="NCBI Taxonomy" id="2527966"/>
    <lineage>
        <taxon>Bacteria</taxon>
        <taxon>Pseudomonadati</taxon>
        <taxon>Planctomycetota</taxon>
        <taxon>Planctomycetia</taxon>
        <taxon>Pirellulales</taxon>
        <taxon>Pirellulaceae</taxon>
        <taxon>Novipirellula</taxon>
    </lineage>
</organism>
<gene>
    <name evidence="9" type="ORF">Q31b_18110</name>
</gene>
<dbReference type="SUPFAM" id="SSF51445">
    <property type="entry name" value="(Trans)glycosidases"/>
    <property type="match status" value="1"/>
</dbReference>
<comment type="similarity">
    <text evidence="2">Belongs to the glycosyl hydrolase 29 family.</text>
</comment>
<keyword evidence="10" id="KW-1185">Reference proteome</keyword>
<comment type="function">
    <text evidence="1">Alpha-L-fucosidase is responsible for hydrolyzing the alpha-1,6-linked fucose joined to the reducing-end N-acetylglucosamine of the carbohydrate moieties of glycoproteins.</text>
</comment>
<dbReference type="OrthoDB" id="107551at2"/>
<dbReference type="PRINTS" id="PR00741">
    <property type="entry name" value="GLHYDRLASE29"/>
</dbReference>
<evidence type="ECO:0000313" key="9">
    <source>
        <dbReference type="EMBL" id="TWU44275.1"/>
    </source>
</evidence>
<proteinExistence type="inferred from homology"/>
<dbReference type="InterPro" id="IPR000933">
    <property type="entry name" value="Glyco_hydro_29"/>
</dbReference>
<evidence type="ECO:0000313" key="10">
    <source>
        <dbReference type="Proteomes" id="UP000315471"/>
    </source>
</evidence>
<name>A0A5C6E6N7_9BACT</name>
<evidence type="ECO:0000256" key="5">
    <source>
        <dbReference type="ARBA" id="ARBA00022801"/>
    </source>
</evidence>
<comment type="caution">
    <text evidence="9">The sequence shown here is derived from an EMBL/GenBank/DDBJ whole genome shotgun (WGS) entry which is preliminary data.</text>
</comment>
<sequence precursor="true">MKLNRFASFAGAALALMICTCNVSAQTAEERMQWFKDAKFGMFIHFGVHNQSKFNPDFNAGQWARVAKMGGMKYVVLTTKHHVGFCLWDSELSEYNVVDQTPYPRDIVKDLAAGCEAEGLEMGCYYSIAEYNHPLYEPKYQNRPNRRSGTVPGADINKYIGDYMFGQLRELCELYRPCLIWFDGGSGFSNPVDKPLLRRQEMVDMLHSYGTLSNSRLGDDDSLKFVDYMSMNDNMAPDINLGICFESAVCMGKSWNYTANDTVKSPQFLIEQLVNIVGNGGNYLLNVGPDQQGVIPEEMQERLKIMGNWLEKNGEAIYGTEAGPYRYEINWGSITQRKNEDSTSLYLNVADWPTDGKFTLFGVNNPVIKASLLATGEPIKSESRFDGASGQSVITLDIPKDAPDEYVSVIKLDVAGTVSMDPAHMQLNDGKVILDTYNATIHDVQYVPGKPTKAIDMKMFTVPDRRPQLPSDTTGPWDYQMYKKPGEGIMPSRAITVSGFQTKGQALSWDFKVFEPGTYQVAIQCSGVNNQNANTKGKLRATVAGQSIENGLTFVDRGHAQLGKIQIDTPGTYTFTLEVASDFNSSPRYGSVVLVPVSQVD</sequence>
<feature type="signal peptide" evidence="7">
    <location>
        <begin position="1"/>
        <end position="25"/>
    </location>
</feature>
<evidence type="ECO:0000259" key="8">
    <source>
        <dbReference type="Pfam" id="PF01120"/>
    </source>
</evidence>
<evidence type="ECO:0000256" key="7">
    <source>
        <dbReference type="SAM" id="SignalP"/>
    </source>
</evidence>
<feature type="chain" id="PRO_5022898650" description="alpha-L-fucosidase" evidence="7">
    <location>
        <begin position="26"/>
        <end position="601"/>
    </location>
</feature>
<evidence type="ECO:0000256" key="6">
    <source>
        <dbReference type="ARBA" id="ARBA00023295"/>
    </source>
</evidence>
<dbReference type="Gene3D" id="3.20.20.80">
    <property type="entry name" value="Glycosidases"/>
    <property type="match status" value="1"/>
</dbReference>
<keyword evidence="5" id="KW-0378">Hydrolase</keyword>